<protein>
    <recommendedName>
        <fullName evidence="3">LAGLIDADG endonuclease</fullName>
    </recommendedName>
</protein>
<gene>
    <name evidence="1" type="ORF">N0F65_009347</name>
</gene>
<reference evidence="1" key="2">
    <citation type="journal article" date="2023" name="Microbiol Resour">
        <title>Decontamination and Annotation of the Draft Genome Sequence of the Oomycete Lagenidium giganteum ARSEF 373.</title>
        <authorList>
            <person name="Morgan W.R."/>
            <person name="Tartar A."/>
        </authorList>
    </citation>
    <scope>NUCLEOTIDE SEQUENCE</scope>
    <source>
        <strain evidence="1">ARSEF 373</strain>
    </source>
</reference>
<dbReference type="Proteomes" id="UP001146120">
    <property type="component" value="Unassembled WGS sequence"/>
</dbReference>
<evidence type="ECO:0008006" key="3">
    <source>
        <dbReference type="Google" id="ProtNLM"/>
    </source>
</evidence>
<evidence type="ECO:0000313" key="2">
    <source>
        <dbReference type="Proteomes" id="UP001146120"/>
    </source>
</evidence>
<sequence>MRANADANTKATAAKLAMITWITLKTSHYHIAPTHPASGFSGRCDFGVYNAGPQRQLNYVYSERKTGKVPNEVLTLLMSYLDYHELLEYMETTGGQNKNNFVVKLFVLHAQIRCLKRTHLKVFVRDHTKNSCNRGFGHIKRKLLHVGDLYDFNNPLYELYKNLPAIQKYQIFSVSSASPGMVFCQESPESYTHSFDIRRAYDNEKVFVVKSTSAVEQPRETHATQDQG</sequence>
<name>A0AAV2YMD2_9STRA</name>
<reference evidence="1" key="1">
    <citation type="submission" date="2022-11" db="EMBL/GenBank/DDBJ databases">
        <authorList>
            <person name="Morgan W.R."/>
            <person name="Tartar A."/>
        </authorList>
    </citation>
    <scope>NUCLEOTIDE SEQUENCE</scope>
    <source>
        <strain evidence="1">ARSEF 373</strain>
    </source>
</reference>
<proteinExistence type="predicted"/>
<dbReference type="EMBL" id="DAKRPA010000288">
    <property type="protein sequence ID" value="DAZ93839.1"/>
    <property type="molecule type" value="Genomic_DNA"/>
</dbReference>
<evidence type="ECO:0000313" key="1">
    <source>
        <dbReference type="EMBL" id="DAZ93839.1"/>
    </source>
</evidence>
<dbReference type="PANTHER" id="PTHR34415">
    <property type="entry name" value="INTEGRASE CATALYTIC DOMAIN-CONTAINING PROTEIN"/>
    <property type="match status" value="1"/>
</dbReference>
<dbReference type="PANTHER" id="PTHR34415:SF1">
    <property type="entry name" value="INTEGRASE CATALYTIC DOMAIN-CONTAINING PROTEIN"/>
    <property type="match status" value="1"/>
</dbReference>
<keyword evidence="2" id="KW-1185">Reference proteome</keyword>
<organism evidence="1 2">
    <name type="scientific">Lagenidium giganteum</name>
    <dbReference type="NCBI Taxonomy" id="4803"/>
    <lineage>
        <taxon>Eukaryota</taxon>
        <taxon>Sar</taxon>
        <taxon>Stramenopiles</taxon>
        <taxon>Oomycota</taxon>
        <taxon>Peronosporomycetes</taxon>
        <taxon>Pythiales</taxon>
        <taxon>Pythiaceae</taxon>
    </lineage>
</organism>
<dbReference type="AlphaFoldDB" id="A0AAV2YMD2"/>
<comment type="caution">
    <text evidence="1">The sequence shown here is derived from an EMBL/GenBank/DDBJ whole genome shotgun (WGS) entry which is preliminary data.</text>
</comment>
<accession>A0AAV2YMD2</accession>